<evidence type="ECO:0000256" key="17">
    <source>
        <dbReference type="SAM" id="Phobius"/>
    </source>
</evidence>
<dbReference type="EC" id="7.1.1.-" evidence="15"/>
<evidence type="ECO:0000256" key="8">
    <source>
        <dbReference type="ARBA" id="ARBA00022957"/>
    </source>
</evidence>
<comment type="caution">
    <text evidence="19">The sequence shown here is derived from an EMBL/GenBank/DDBJ whole genome shotgun (WGS) entry which is preliminary data.</text>
</comment>
<dbReference type="NCBIfam" id="NF005012">
    <property type="entry name" value="PRK06411.1"/>
    <property type="match status" value="1"/>
</dbReference>
<comment type="function">
    <text evidence="15">NDH-1 shuttles electrons from an unknown electron donor, via FMN and iron-sulfur (Fe-S) centers, to quinones in the respiratory and/or the photosynthetic chain. The immediate electron acceptor for the enzyme in this species is believed to be plastoquinone. Couples the redox reaction to proton translocation, and thus conserves the redox energy in a proton gradient. Cyanobacterial NDH-1 also plays a role in inorganic carbon-concentration.</text>
</comment>
<comment type="cofactor">
    <cofactor evidence="15">
        <name>[4Fe-4S] cluster</name>
        <dbReference type="ChEBI" id="CHEBI:49883"/>
    </cofactor>
    <text evidence="15">Binds 1 [4Fe-4S] cluster.</text>
</comment>
<feature type="binding site" evidence="15">
    <location>
        <position position="113"/>
    </location>
    <ligand>
        <name>[4Fe-4S] cluster</name>
        <dbReference type="ChEBI" id="CHEBI:49883"/>
    </ligand>
</feature>
<reference evidence="19" key="1">
    <citation type="submission" date="2021-05" db="EMBL/GenBank/DDBJ databases">
        <authorList>
            <person name="Pietrasiak N."/>
            <person name="Ward R."/>
            <person name="Stajich J.E."/>
            <person name="Kurbessoian T."/>
        </authorList>
    </citation>
    <scope>NUCLEOTIDE SEQUENCE</scope>
    <source>
        <strain evidence="19">JT2-VF2</strain>
    </source>
</reference>
<dbReference type="GO" id="GO:0016655">
    <property type="term" value="F:oxidoreductase activity, acting on NAD(P)H, quinone or similar compound as acceptor"/>
    <property type="evidence" value="ECO:0007669"/>
    <property type="project" value="UniProtKB-UniRule"/>
</dbReference>
<evidence type="ECO:0000256" key="16">
    <source>
        <dbReference type="RuleBase" id="RU004464"/>
    </source>
</evidence>
<evidence type="ECO:0000256" key="9">
    <source>
        <dbReference type="ARBA" id="ARBA00022967"/>
    </source>
</evidence>
<dbReference type="NCBIfam" id="TIGR01957">
    <property type="entry name" value="nuoB_fam"/>
    <property type="match status" value="1"/>
</dbReference>
<dbReference type="GO" id="GO:0009060">
    <property type="term" value="P:aerobic respiration"/>
    <property type="evidence" value="ECO:0007669"/>
    <property type="project" value="TreeGrafter"/>
</dbReference>
<evidence type="ECO:0000256" key="4">
    <source>
        <dbReference type="ARBA" id="ARBA00022485"/>
    </source>
</evidence>
<evidence type="ECO:0000256" key="12">
    <source>
        <dbReference type="ARBA" id="ARBA00023027"/>
    </source>
</evidence>
<evidence type="ECO:0000259" key="18">
    <source>
        <dbReference type="Pfam" id="PF01058"/>
    </source>
</evidence>
<dbReference type="Proteomes" id="UP000715781">
    <property type="component" value="Unassembled WGS sequence"/>
</dbReference>
<evidence type="ECO:0000313" key="19">
    <source>
        <dbReference type="EMBL" id="MBW4565279.1"/>
    </source>
</evidence>
<keyword evidence="7 15" id="KW-0521">NADP</keyword>
<dbReference type="GO" id="GO:0008137">
    <property type="term" value="F:NADH dehydrogenase (ubiquinone) activity"/>
    <property type="evidence" value="ECO:0007669"/>
    <property type="project" value="InterPro"/>
</dbReference>
<feature type="domain" description="NADH:ubiquinone oxidoreductase-like 20kDa subunit" evidence="18">
    <location>
        <begin position="48"/>
        <end position="158"/>
    </location>
</feature>
<keyword evidence="11 15" id="KW-0411">Iron-sulfur</keyword>
<sequence>MTSSIVNPIERPEITQQLTENIILTTVDDLYNWVKMSSLYPLMFGTACCFMEFMAAYASRFDLERYGMIPRATPRQADLIITAGTITMKYAPNLVRLYEQMPEPKYVIAMGACTITGGMFSVDSPSAVRGVDKLIPVDVYIPGCPPRPEAVIDAIIKLRKKIANESIQERQQTQQTHRYYSITHRMKPVPPVNNGQYLRSSTREVPPPELATAPGLELPLALQEGLANQEISYR</sequence>
<keyword evidence="9 15" id="KW-1278">Translocase</keyword>
<evidence type="ECO:0000256" key="5">
    <source>
        <dbReference type="ARBA" id="ARBA00022719"/>
    </source>
</evidence>
<gene>
    <name evidence="19" type="primary">nuoB</name>
    <name evidence="15" type="synonym">ndhK</name>
    <name evidence="19" type="ORF">KME32_30175</name>
</gene>
<evidence type="ECO:0000256" key="6">
    <source>
        <dbReference type="ARBA" id="ARBA00022723"/>
    </source>
</evidence>
<protein>
    <recommendedName>
        <fullName evidence="15">NAD(P)H-quinone oxidoreductase subunit K</fullName>
        <ecNumber evidence="15">7.1.1.-</ecNumber>
    </recommendedName>
    <alternativeName>
        <fullName evidence="15">NAD(P)H dehydrogenase I subunit K</fullName>
    </alternativeName>
    <alternativeName>
        <fullName evidence="15">NDH-1 subunit K</fullName>
        <shortName evidence="15">NDH-K</shortName>
    </alternativeName>
</protein>
<comment type="subunit">
    <text evidence="15">NDH-1 can be composed of about 15 different subunits; different subcomplexes with different compositions have been identified which probably have different functions.</text>
</comment>
<evidence type="ECO:0000256" key="11">
    <source>
        <dbReference type="ARBA" id="ARBA00023014"/>
    </source>
</evidence>
<comment type="catalytic activity">
    <reaction evidence="15">
        <text>a plastoquinone + NADPH + (n+1) H(+)(in) = a plastoquinol + NADP(+) + n H(+)(out)</text>
        <dbReference type="Rhea" id="RHEA:42612"/>
        <dbReference type="Rhea" id="RHEA-COMP:9561"/>
        <dbReference type="Rhea" id="RHEA-COMP:9562"/>
        <dbReference type="ChEBI" id="CHEBI:15378"/>
        <dbReference type="ChEBI" id="CHEBI:17757"/>
        <dbReference type="ChEBI" id="CHEBI:57783"/>
        <dbReference type="ChEBI" id="CHEBI:58349"/>
        <dbReference type="ChEBI" id="CHEBI:62192"/>
    </reaction>
</comment>
<keyword evidence="8 15" id="KW-0618">Plastoquinone</keyword>
<feature type="binding site" evidence="15">
    <location>
        <position position="144"/>
    </location>
    <ligand>
        <name>[4Fe-4S] cluster</name>
        <dbReference type="ChEBI" id="CHEBI:49883"/>
    </ligand>
</feature>
<comment type="catalytic activity">
    <reaction evidence="15">
        <text>a plastoquinone + NADH + (n+1) H(+)(in) = a plastoquinol + NAD(+) + n H(+)(out)</text>
        <dbReference type="Rhea" id="RHEA:42608"/>
        <dbReference type="Rhea" id="RHEA-COMP:9561"/>
        <dbReference type="Rhea" id="RHEA-COMP:9562"/>
        <dbReference type="ChEBI" id="CHEBI:15378"/>
        <dbReference type="ChEBI" id="CHEBI:17757"/>
        <dbReference type="ChEBI" id="CHEBI:57540"/>
        <dbReference type="ChEBI" id="CHEBI:57945"/>
        <dbReference type="ChEBI" id="CHEBI:62192"/>
    </reaction>
</comment>
<dbReference type="GO" id="GO:0051539">
    <property type="term" value="F:4 iron, 4 sulfur cluster binding"/>
    <property type="evidence" value="ECO:0007669"/>
    <property type="project" value="UniProtKB-KW"/>
</dbReference>
<accession>A0A951UJH7</accession>
<keyword evidence="19" id="KW-0560">Oxidoreductase</keyword>
<feature type="binding site" evidence="15">
    <location>
        <position position="48"/>
    </location>
    <ligand>
        <name>[4Fe-4S] cluster</name>
        <dbReference type="ChEBI" id="CHEBI:49883"/>
    </ligand>
</feature>
<name>A0A951UJH7_9NOST</name>
<dbReference type="GO" id="GO:0019684">
    <property type="term" value="P:photosynthesis, light reaction"/>
    <property type="evidence" value="ECO:0007669"/>
    <property type="project" value="UniProtKB-UniRule"/>
</dbReference>
<dbReference type="PROSITE" id="PS01150">
    <property type="entry name" value="COMPLEX1_20K"/>
    <property type="match status" value="1"/>
</dbReference>
<keyword evidence="15" id="KW-0793">Thylakoid</keyword>
<keyword evidence="4 15" id="KW-0004">4Fe-4S</keyword>
<keyword evidence="13 15" id="KW-0472">Membrane</keyword>
<evidence type="ECO:0000256" key="3">
    <source>
        <dbReference type="ARBA" id="ARBA00022448"/>
    </source>
</evidence>
<evidence type="ECO:0000256" key="14">
    <source>
        <dbReference type="ARBA" id="ARBA00060385"/>
    </source>
</evidence>
<dbReference type="GO" id="GO:0015990">
    <property type="term" value="P:electron transport coupled proton transport"/>
    <property type="evidence" value="ECO:0007669"/>
    <property type="project" value="TreeGrafter"/>
</dbReference>
<dbReference type="PANTHER" id="PTHR11995:SF14">
    <property type="entry name" value="NADH DEHYDROGENASE [UBIQUINONE] IRON-SULFUR PROTEIN 7, MITOCHONDRIAL"/>
    <property type="match status" value="1"/>
</dbReference>
<keyword evidence="17" id="KW-1133">Transmembrane helix</keyword>
<proteinExistence type="inferred from homology"/>
<feature type="transmembrane region" description="Helical" evidence="17">
    <location>
        <begin position="39"/>
        <end position="58"/>
    </location>
</feature>
<keyword evidence="3 15" id="KW-0813">Transport</keyword>
<evidence type="ECO:0000256" key="10">
    <source>
        <dbReference type="ARBA" id="ARBA00023004"/>
    </source>
</evidence>
<keyword evidence="6 15" id="KW-0479">Metal-binding</keyword>
<dbReference type="Gene3D" id="3.40.50.12280">
    <property type="match status" value="1"/>
</dbReference>
<dbReference type="Pfam" id="PF01058">
    <property type="entry name" value="Oxidored_q6"/>
    <property type="match status" value="1"/>
</dbReference>
<dbReference type="SUPFAM" id="SSF56770">
    <property type="entry name" value="HydA/Nqo6-like"/>
    <property type="match status" value="1"/>
</dbReference>
<reference evidence="19" key="2">
    <citation type="journal article" date="2022" name="Microbiol. Resour. Announc.">
        <title>Metagenome Sequencing to Explore Phylogenomics of Terrestrial Cyanobacteria.</title>
        <authorList>
            <person name="Ward R.D."/>
            <person name="Stajich J.E."/>
            <person name="Johansen J.R."/>
            <person name="Huntemann M."/>
            <person name="Clum A."/>
            <person name="Foster B."/>
            <person name="Foster B."/>
            <person name="Roux S."/>
            <person name="Palaniappan K."/>
            <person name="Varghese N."/>
            <person name="Mukherjee S."/>
            <person name="Reddy T.B.K."/>
            <person name="Daum C."/>
            <person name="Copeland A."/>
            <person name="Chen I.A."/>
            <person name="Ivanova N.N."/>
            <person name="Kyrpides N.C."/>
            <person name="Shapiro N."/>
            <person name="Eloe-Fadrosh E.A."/>
            <person name="Pietrasiak N."/>
        </authorList>
    </citation>
    <scope>NUCLEOTIDE SEQUENCE</scope>
    <source>
        <strain evidence="19">JT2-VF2</strain>
    </source>
</reference>
<dbReference type="GO" id="GO:0005506">
    <property type="term" value="F:iron ion binding"/>
    <property type="evidence" value="ECO:0007669"/>
    <property type="project" value="UniProtKB-UniRule"/>
</dbReference>
<dbReference type="GO" id="GO:0048038">
    <property type="term" value="F:quinone binding"/>
    <property type="evidence" value="ECO:0007669"/>
    <property type="project" value="UniProtKB-KW"/>
</dbReference>
<comment type="subcellular location">
    <subcellularLocation>
        <location evidence="15">Cellular thylakoid membrane</location>
        <topology evidence="15">Peripheral membrane protein</topology>
        <orientation evidence="15">Cytoplasmic side</orientation>
    </subcellularLocation>
    <subcellularLocation>
        <location evidence="1">Membrane</location>
        <topology evidence="1">Peripheral membrane protein</topology>
    </subcellularLocation>
    <subcellularLocation>
        <location evidence="14">Thylakoid</location>
    </subcellularLocation>
</comment>
<dbReference type="FunFam" id="3.40.50.12280:FF:000003">
    <property type="entry name" value="NAD(P)H-quinone oxidoreductase subunit K, chloroplastic"/>
    <property type="match status" value="1"/>
</dbReference>
<dbReference type="HAMAP" id="MF_01356">
    <property type="entry name" value="NDH1_NuoB"/>
    <property type="match status" value="1"/>
</dbReference>
<comment type="similarity">
    <text evidence="2 15 16">Belongs to the complex I 20 kDa subunit family.</text>
</comment>
<dbReference type="GO" id="GO:0045271">
    <property type="term" value="C:respiratory chain complex I"/>
    <property type="evidence" value="ECO:0007669"/>
    <property type="project" value="TreeGrafter"/>
</dbReference>
<dbReference type="AlphaFoldDB" id="A0A951UJH7"/>
<dbReference type="PANTHER" id="PTHR11995">
    <property type="entry name" value="NADH DEHYDROGENASE"/>
    <property type="match status" value="1"/>
</dbReference>
<dbReference type="InterPro" id="IPR006137">
    <property type="entry name" value="NADH_UbQ_OxRdtase-like_20kDa"/>
</dbReference>
<feature type="binding site" evidence="15">
    <location>
        <position position="49"/>
    </location>
    <ligand>
        <name>[4Fe-4S] cluster</name>
        <dbReference type="ChEBI" id="CHEBI:49883"/>
    </ligand>
</feature>
<evidence type="ECO:0000256" key="13">
    <source>
        <dbReference type="ARBA" id="ARBA00023136"/>
    </source>
</evidence>
<dbReference type="GO" id="GO:0031676">
    <property type="term" value="C:plasma membrane-derived thylakoid membrane"/>
    <property type="evidence" value="ECO:0007669"/>
    <property type="project" value="UniProtKB-SubCell"/>
</dbReference>
<evidence type="ECO:0000256" key="1">
    <source>
        <dbReference type="ARBA" id="ARBA00004170"/>
    </source>
</evidence>
<dbReference type="InterPro" id="IPR006138">
    <property type="entry name" value="NADH_UQ_OxRdtase_20Kd_su"/>
</dbReference>
<evidence type="ECO:0000313" key="20">
    <source>
        <dbReference type="Proteomes" id="UP000715781"/>
    </source>
</evidence>
<organism evidence="19 20">
    <name type="scientific">Mojavia pulchra JT2-VF2</name>
    <dbReference type="NCBI Taxonomy" id="287848"/>
    <lineage>
        <taxon>Bacteria</taxon>
        <taxon>Bacillati</taxon>
        <taxon>Cyanobacteriota</taxon>
        <taxon>Cyanophyceae</taxon>
        <taxon>Nostocales</taxon>
        <taxon>Nostocaceae</taxon>
    </lineage>
</organism>
<keyword evidence="5 15" id="KW-0874">Quinone</keyword>
<evidence type="ECO:0000256" key="7">
    <source>
        <dbReference type="ARBA" id="ARBA00022857"/>
    </source>
</evidence>
<evidence type="ECO:0000256" key="2">
    <source>
        <dbReference type="ARBA" id="ARBA00009173"/>
    </source>
</evidence>
<dbReference type="EMBL" id="JAHHHN010000034">
    <property type="protein sequence ID" value="MBW4565279.1"/>
    <property type="molecule type" value="Genomic_DNA"/>
</dbReference>
<evidence type="ECO:0000256" key="15">
    <source>
        <dbReference type="HAMAP-Rule" id="MF_01356"/>
    </source>
</evidence>
<keyword evidence="12 15" id="KW-0520">NAD</keyword>
<keyword evidence="10 15" id="KW-0408">Iron</keyword>
<keyword evidence="17" id="KW-0812">Transmembrane</keyword>